<keyword evidence="2" id="KW-1185">Reference proteome</keyword>
<sequence>MGEDLEWLLSSFGEEDLNINKYGESFKFPVDALIKSPRCIYDHDYTEIFKGSCKNYRLFWICCNISHII</sequence>
<accession>A0A8X8BBU7</accession>
<organism evidence="1 2">
    <name type="scientific">Brassica carinata</name>
    <name type="common">Ethiopian mustard</name>
    <name type="synonym">Abyssinian cabbage</name>
    <dbReference type="NCBI Taxonomy" id="52824"/>
    <lineage>
        <taxon>Eukaryota</taxon>
        <taxon>Viridiplantae</taxon>
        <taxon>Streptophyta</taxon>
        <taxon>Embryophyta</taxon>
        <taxon>Tracheophyta</taxon>
        <taxon>Spermatophyta</taxon>
        <taxon>Magnoliopsida</taxon>
        <taxon>eudicotyledons</taxon>
        <taxon>Gunneridae</taxon>
        <taxon>Pentapetalae</taxon>
        <taxon>rosids</taxon>
        <taxon>malvids</taxon>
        <taxon>Brassicales</taxon>
        <taxon>Brassicaceae</taxon>
        <taxon>Brassiceae</taxon>
        <taxon>Brassica</taxon>
    </lineage>
</organism>
<evidence type="ECO:0000313" key="2">
    <source>
        <dbReference type="Proteomes" id="UP000886595"/>
    </source>
</evidence>
<evidence type="ECO:0000313" key="1">
    <source>
        <dbReference type="EMBL" id="KAG2328733.1"/>
    </source>
</evidence>
<reference evidence="1 2" key="1">
    <citation type="submission" date="2020-02" db="EMBL/GenBank/DDBJ databases">
        <authorList>
            <person name="Ma Q."/>
            <person name="Huang Y."/>
            <person name="Song X."/>
            <person name="Pei D."/>
        </authorList>
    </citation>
    <scope>NUCLEOTIDE SEQUENCE [LARGE SCALE GENOMIC DNA]</scope>
    <source>
        <strain evidence="1">Sxm20200214</strain>
        <tissue evidence="1">Leaf</tissue>
    </source>
</reference>
<proteinExistence type="predicted"/>
<comment type="caution">
    <text evidence="1">The sequence shown here is derived from an EMBL/GenBank/DDBJ whole genome shotgun (WGS) entry which is preliminary data.</text>
</comment>
<name>A0A8X8BBU7_BRACI</name>
<dbReference type="EMBL" id="JAAMPC010000002">
    <property type="protein sequence ID" value="KAG2328733.1"/>
    <property type="molecule type" value="Genomic_DNA"/>
</dbReference>
<dbReference type="AlphaFoldDB" id="A0A8X8BBU7"/>
<dbReference type="Proteomes" id="UP000886595">
    <property type="component" value="Unassembled WGS sequence"/>
</dbReference>
<protein>
    <submittedName>
        <fullName evidence="1">Uncharacterized protein</fullName>
    </submittedName>
</protein>
<gene>
    <name evidence="1" type="ORF">Bca52824_011461</name>
</gene>